<evidence type="ECO:0000256" key="2">
    <source>
        <dbReference type="ARBA" id="ARBA00022630"/>
    </source>
</evidence>
<comment type="cofactor">
    <cofactor evidence="1">
        <name>FAD</name>
        <dbReference type="ChEBI" id="CHEBI:57692"/>
    </cofactor>
</comment>
<feature type="domain" description="FAD/NAD(P)-binding" evidence="5">
    <location>
        <begin position="5"/>
        <end position="281"/>
    </location>
</feature>
<dbReference type="PANTHER" id="PTHR42913:SF9">
    <property type="entry name" value="SLR1591 PROTEIN"/>
    <property type="match status" value="1"/>
</dbReference>
<sequence length="357" mass="36583">MSRPRVLLVGAGHAHMEAARQASRFEEAGIDVALVDPGVFRYSGSATAVLAGALDEAEASIDPADLMAGAGRFIRDSVEAIDLDAGVARLASGASEAFDFVSLNTGSRAVSGGIDAAAAVPVKPIANLARLRERVLAAGAPLSVAVIGGGATGCEVAANLAALVGACEAEHAVTLISDGPLLADWPARGGRLAEKNLRARGVTIVRGAARTVSDDAIELDDGDAIAADIAVLAAGLKAQVPGGIETAAGGVEVDETLRAMQDRRVFAAGDCAAILGHPRPKLGVFGVRAAPILVDNLIAAATGEGALQRYRPQGRWLSILDMGDGTGLARYDGVVFDGAPALWLKRRIDRGFLDRYR</sequence>
<dbReference type="RefSeq" id="WP_109251903.1">
    <property type="nucleotide sequence ID" value="NZ_QEXV01000001.1"/>
</dbReference>
<dbReference type="PRINTS" id="PR00469">
    <property type="entry name" value="PNDRDTASEII"/>
</dbReference>
<dbReference type="Gene3D" id="3.50.50.100">
    <property type="match status" value="1"/>
</dbReference>
<dbReference type="Proteomes" id="UP000245168">
    <property type="component" value="Unassembled WGS sequence"/>
</dbReference>
<dbReference type="SUPFAM" id="SSF51905">
    <property type="entry name" value="FAD/NAD(P)-binding domain"/>
    <property type="match status" value="1"/>
</dbReference>
<evidence type="ECO:0000256" key="3">
    <source>
        <dbReference type="ARBA" id="ARBA00022827"/>
    </source>
</evidence>
<evidence type="ECO:0000256" key="1">
    <source>
        <dbReference type="ARBA" id="ARBA00001974"/>
    </source>
</evidence>
<dbReference type="InterPro" id="IPR036188">
    <property type="entry name" value="FAD/NAD-bd_sf"/>
</dbReference>
<keyword evidence="7" id="KW-1185">Reference proteome</keyword>
<proteinExistence type="predicted"/>
<evidence type="ECO:0000259" key="5">
    <source>
        <dbReference type="Pfam" id="PF07992"/>
    </source>
</evidence>
<comment type="caution">
    <text evidence="6">The sequence shown here is derived from an EMBL/GenBank/DDBJ whole genome shotgun (WGS) entry which is preliminary data.</text>
</comment>
<dbReference type="GO" id="GO:0003955">
    <property type="term" value="F:NAD(P)H dehydrogenase (quinone) activity"/>
    <property type="evidence" value="ECO:0007669"/>
    <property type="project" value="TreeGrafter"/>
</dbReference>
<accession>A0A2U2BXD1</accession>
<dbReference type="AlphaFoldDB" id="A0A2U2BXD1"/>
<dbReference type="Pfam" id="PF07992">
    <property type="entry name" value="Pyr_redox_2"/>
    <property type="match status" value="1"/>
</dbReference>
<reference evidence="7" key="1">
    <citation type="submission" date="2018-05" db="EMBL/GenBank/DDBJ databases">
        <authorList>
            <person name="Liu B.-T."/>
        </authorList>
    </citation>
    <scope>NUCLEOTIDE SEQUENCE [LARGE SCALE GENOMIC DNA]</scope>
    <source>
        <strain evidence="7">WD6-1</strain>
    </source>
</reference>
<evidence type="ECO:0000313" key="6">
    <source>
        <dbReference type="EMBL" id="PWE18629.1"/>
    </source>
</evidence>
<dbReference type="GO" id="GO:0019646">
    <property type="term" value="P:aerobic electron transport chain"/>
    <property type="evidence" value="ECO:0007669"/>
    <property type="project" value="TreeGrafter"/>
</dbReference>
<dbReference type="InterPro" id="IPR051169">
    <property type="entry name" value="NADH-Q_oxidoreductase"/>
</dbReference>
<evidence type="ECO:0000313" key="7">
    <source>
        <dbReference type="Proteomes" id="UP000245168"/>
    </source>
</evidence>
<keyword evidence="2" id="KW-0285">Flavoprotein</keyword>
<evidence type="ECO:0000256" key="4">
    <source>
        <dbReference type="ARBA" id="ARBA00023002"/>
    </source>
</evidence>
<protein>
    <recommendedName>
        <fullName evidence="5">FAD/NAD(P)-binding domain-containing protein</fullName>
    </recommendedName>
</protein>
<gene>
    <name evidence="6" type="ORF">DDZ18_03250</name>
</gene>
<dbReference type="PRINTS" id="PR00368">
    <property type="entry name" value="FADPNR"/>
</dbReference>
<dbReference type="EMBL" id="QEXV01000001">
    <property type="protein sequence ID" value="PWE18629.1"/>
    <property type="molecule type" value="Genomic_DNA"/>
</dbReference>
<keyword evidence="3" id="KW-0274">FAD</keyword>
<organism evidence="6 7">
    <name type="scientific">Marinicauda salina</name>
    <dbReference type="NCBI Taxonomy" id="2135793"/>
    <lineage>
        <taxon>Bacteria</taxon>
        <taxon>Pseudomonadati</taxon>
        <taxon>Pseudomonadota</taxon>
        <taxon>Alphaproteobacteria</taxon>
        <taxon>Maricaulales</taxon>
        <taxon>Maricaulaceae</taxon>
        <taxon>Marinicauda</taxon>
    </lineage>
</organism>
<dbReference type="InterPro" id="IPR023753">
    <property type="entry name" value="FAD/NAD-binding_dom"/>
</dbReference>
<keyword evidence="4" id="KW-0560">Oxidoreductase</keyword>
<name>A0A2U2BXD1_9PROT</name>
<dbReference type="PANTHER" id="PTHR42913">
    <property type="entry name" value="APOPTOSIS-INDUCING FACTOR 1"/>
    <property type="match status" value="1"/>
</dbReference>
<dbReference type="OrthoDB" id="9767928at2"/>